<evidence type="ECO:0000256" key="5">
    <source>
        <dbReference type="ARBA" id="ARBA00023004"/>
    </source>
</evidence>
<dbReference type="PROSITE" id="PS51296">
    <property type="entry name" value="RIESKE"/>
    <property type="match status" value="1"/>
</dbReference>
<name>A0ABT3C972_9MYCO</name>
<comment type="caution">
    <text evidence="11">The sequence shown here is derived from an EMBL/GenBank/DDBJ whole genome shotgun (WGS) entry which is preliminary data.</text>
</comment>
<dbReference type="Pfam" id="PF00355">
    <property type="entry name" value="Rieske"/>
    <property type="match status" value="1"/>
</dbReference>
<organism evidence="11 12">
    <name type="scientific">Mycolicibacterium komossense</name>
    <dbReference type="NCBI Taxonomy" id="1779"/>
    <lineage>
        <taxon>Bacteria</taxon>
        <taxon>Bacillati</taxon>
        <taxon>Actinomycetota</taxon>
        <taxon>Actinomycetes</taxon>
        <taxon>Mycobacteriales</taxon>
        <taxon>Mycobacteriaceae</taxon>
        <taxon>Mycolicibacterium</taxon>
    </lineage>
</organism>
<feature type="domain" description="Rieske" evidence="10">
    <location>
        <begin position="50"/>
        <end position="144"/>
    </location>
</feature>
<evidence type="ECO:0000313" key="12">
    <source>
        <dbReference type="Proteomes" id="UP001526201"/>
    </source>
</evidence>
<dbReference type="InterPro" id="IPR014349">
    <property type="entry name" value="Rieske_Fe-S_prot"/>
</dbReference>
<dbReference type="Proteomes" id="UP001526201">
    <property type="component" value="Unassembled WGS sequence"/>
</dbReference>
<dbReference type="RefSeq" id="WP_264066808.1">
    <property type="nucleotide sequence ID" value="NZ_JACKTY010000020.1"/>
</dbReference>
<keyword evidence="5" id="KW-0408">Iron</keyword>
<sequence length="145" mass="13933">MSTLGEISANRRAVIAAVPAAVALPCFLAGCASEAPKSAPVEGSSTATGGHQIDATEVPVGSAVIVAGAKPVAVAQPTAGQFVAFSATCTHRGTTVAAQPGSTTLVCPSHGSQFSAATGQVLKGPATAPLASVPVTDANGVLTLG</sequence>
<proteinExistence type="predicted"/>
<dbReference type="Gene3D" id="2.102.10.10">
    <property type="entry name" value="Rieske [2Fe-2S] iron-sulphur domain"/>
    <property type="match status" value="1"/>
</dbReference>
<comment type="function">
    <text evidence="1">Iron-sulfur subunit of the cytochrome bc1 complex, an essential component of the respiratory electron transport chain required for ATP synthesis. The bc1 complex catalyzes the oxidation of menaquinol and the reduction of cytochrome c in the respiratory chain. The bc1 complex operates through a Q-cycle mechanism that couples electron transfer to generation of the proton gradient that drives ATP synthesis.</text>
</comment>
<keyword evidence="7" id="KW-1015">Disulfide bond</keyword>
<evidence type="ECO:0000256" key="3">
    <source>
        <dbReference type="ARBA" id="ARBA00022714"/>
    </source>
</evidence>
<dbReference type="PRINTS" id="PR00162">
    <property type="entry name" value="RIESKE"/>
</dbReference>
<evidence type="ECO:0000259" key="10">
    <source>
        <dbReference type="PROSITE" id="PS51296"/>
    </source>
</evidence>
<evidence type="ECO:0000256" key="9">
    <source>
        <dbReference type="ARBA" id="ARBA00034078"/>
    </source>
</evidence>
<keyword evidence="12" id="KW-1185">Reference proteome</keyword>
<gene>
    <name evidence="11" type="ORF">H7J73_07985</name>
</gene>
<evidence type="ECO:0000313" key="11">
    <source>
        <dbReference type="EMBL" id="MCV7225971.1"/>
    </source>
</evidence>
<dbReference type="SUPFAM" id="SSF50022">
    <property type="entry name" value="ISP domain"/>
    <property type="match status" value="1"/>
</dbReference>
<protein>
    <recommendedName>
        <fullName evidence="2">Cytochrome bc1 complex Rieske iron-sulfur subunit</fullName>
    </recommendedName>
    <alternativeName>
        <fullName evidence="8">Cytochrome bc1 reductase complex subunit QcrA</fullName>
    </alternativeName>
</protein>
<dbReference type="PANTHER" id="PTHR10134">
    <property type="entry name" value="CYTOCHROME B-C1 COMPLEX SUBUNIT RIESKE, MITOCHONDRIAL"/>
    <property type="match status" value="1"/>
</dbReference>
<keyword evidence="6" id="KW-0411">Iron-sulfur</keyword>
<dbReference type="InterPro" id="IPR005805">
    <property type="entry name" value="Rieske_Fe-S_prot_C"/>
</dbReference>
<evidence type="ECO:0000256" key="6">
    <source>
        <dbReference type="ARBA" id="ARBA00023014"/>
    </source>
</evidence>
<dbReference type="EMBL" id="JACKTY010000020">
    <property type="protein sequence ID" value="MCV7225971.1"/>
    <property type="molecule type" value="Genomic_DNA"/>
</dbReference>
<dbReference type="InterPro" id="IPR036922">
    <property type="entry name" value="Rieske_2Fe-2S_sf"/>
</dbReference>
<evidence type="ECO:0000256" key="1">
    <source>
        <dbReference type="ARBA" id="ARBA00002494"/>
    </source>
</evidence>
<comment type="cofactor">
    <cofactor evidence="9">
        <name>[2Fe-2S] cluster</name>
        <dbReference type="ChEBI" id="CHEBI:190135"/>
    </cofactor>
</comment>
<keyword evidence="4" id="KW-0479">Metal-binding</keyword>
<evidence type="ECO:0000256" key="2">
    <source>
        <dbReference type="ARBA" id="ARBA00015816"/>
    </source>
</evidence>
<evidence type="ECO:0000256" key="8">
    <source>
        <dbReference type="ARBA" id="ARBA00029586"/>
    </source>
</evidence>
<dbReference type="CDD" id="cd03467">
    <property type="entry name" value="Rieske"/>
    <property type="match status" value="1"/>
</dbReference>
<evidence type="ECO:0000256" key="4">
    <source>
        <dbReference type="ARBA" id="ARBA00022723"/>
    </source>
</evidence>
<dbReference type="InterPro" id="IPR017941">
    <property type="entry name" value="Rieske_2Fe-2S"/>
</dbReference>
<evidence type="ECO:0000256" key="7">
    <source>
        <dbReference type="ARBA" id="ARBA00023157"/>
    </source>
</evidence>
<keyword evidence="3" id="KW-0001">2Fe-2S</keyword>
<reference evidence="11 12" key="1">
    <citation type="journal article" date="2022" name="BMC Genomics">
        <title>Comparative genome analysis of mycobacteria focusing on tRNA and non-coding RNA.</title>
        <authorList>
            <person name="Behra P.R.K."/>
            <person name="Pettersson B.M.F."/>
            <person name="Ramesh M."/>
            <person name="Das S."/>
            <person name="Dasgupta S."/>
            <person name="Kirsebom L.A."/>
        </authorList>
    </citation>
    <scope>NUCLEOTIDE SEQUENCE [LARGE SCALE GENOMIC DNA]</scope>
    <source>
        <strain evidence="11 12">DSM 44078</strain>
    </source>
</reference>
<accession>A0ABT3C972</accession>